<feature type="non-terminal residue" evidence="1">
    <location>
        <position position="123"/>
    </location>
</feature>
<evidence type="ECO:0000313" key="1">
    <source>
        <dbReference type="EMBL" id="KAJ2921184.1"/>
    </source>
</evidence>
<dbReference type="OrthoDB" id="2691072at2759"/>
<evidence type="ECO:0000313" key="2">
    <source>
        <dbReference type="Proteomes" id="UP001140091"/>
    </source>
</evidence>
<gene>
    <name evidence="1" type="ORF">H1R20_g15910</name>
</gene>
<dbReference type="AlphaFoldDB" id="A0A9W8ISV5"/>
<dbReference type="EMBL" id="JANBPK010001656">
    <property type="protein sequence ID" value="KAJ2921184.1"/>
    <property type="molecule type" value="Genomic_DNA"/>
</dbReference>
<reference evidence="1" key="1">
    <citation type="submission" date="2022-06" db="EMBL/GenBank/DDBJ databases">
        <title>Genome Sequence of Candolleomyces eurysporus.</title>
        <authorList>
            <person name="Buettner E."/>
        </authorList>
    </citation>
    <scope>NUCLEOTIDE SEQUENCE</scope>
    <source>
        <strain evidence="1">VTCC 930004</strain>
    </source>
</reference>
<sequence>MTVSNDLPSRPHHRWHVPIRVLGPDSHITDIAPFALAIDLSKSKPSNALASGLKSIQPSAPPAQVEQIGSIPDANKTVRAIYPDGERAQASDSIAHFETKATRSSQPWIRLFDANTRSFVYGL</sequence>
<keyword evidence="2" id="KW-1185">Reference proteome</keyword>
<name>A0A9W8ISV5_9AGAR</name>
<comment type="caution">
    <text evidence="1">The sequence shown here is derived from an EMBL/GenBank/DDBJ whole genome shotgun (WGS) entry which is preliminary data.</text>
</comment>
<protein>
    <submittedName>
        <fullName evidence="1">Uncharacterized protein</fullName>
    </submittedName>
</protein>
<organism evidence="1 2">
    <name type="scientific">Candolleomyces eurysporus</name>
    <dbReference type="NCBI Taxonomy" id="2828524"/>
    <lineage>
        <taxon>Eukaryota</taxon>
        <taxon>Fungi</taxon>
        <taxon>Dikarya</taxon>
        <taxon>Basidiomycota</taxon>
        <taxon>Agaricomycotina</taxon>
        <taxon>Agaricomycetes</taxon>
        <taxon>Agaricomycetidae</taxon>
        <taxon>Agaricales</taxon>
        <taxon>Agaricineae</taxon>
        <taxon>Psathyrellaceae</taxon>
        <taxon>Candolleomyces</taxon>
    </lineage>
</organism>
<dbReference type="Proteomes" id="UP001140091">
    <property type="component" value="Unassembled WGS sequence"/>
</dbReference>
<accession>A0A9W8ISV5</accession>
<proteinExistence type="predicted"/>